<dbReference type="GO" id="GO:0005789">
    <property type="term" value="C:endoplasmic reticulum membrane"/>
    <property type="evidence" value="ECO:0007669"/>
    <property type="project" value="UniProtKB-SubCell"/>
</dbReference>
<dbReference type="Proteomes" id="UP000826271">
    <property type="component" value="Unassembled WGS sequence"/>
</dbReference>
<keyword evidence="6" id="KW-0256">Endoplasmic reticulum</keyword>
<evidence type="ECO:0000256" key="8">
    <source>
        <dbReference type="ARBA" id="ARBA00023136"/>
    </source>
</evidence>
<evidence type="ECO:0000256" key="7">
    <source>
        <dbReference type="ARBA" id="ARBA00022989"/>
    </source>
</evidence>
<evidence type="ECO:0000313" key="11">
    <source>
        <dbReference type="EMBL" id="KAG8382508.1"/>
    </source>
</evidence>
<evidence type="ECO:0000256" key="10">
    <source>
        <dbReference type="SAM" id="Phobius"/>
    </source>
</evidence>
<sequence>MEIQQFKQVQTNSMIRFLLIFLVIIHYSAHASSSYEQTDFVEKYIAKTYFEKYDSFVDSQFSFFIENEIPLGMSEMPRDNSNVMSILHRNIIGEGSHRRLSSSMRLKTQSELTEQSCEIIIIERLPNGVFADPFELQHLVHRGVFNDVAVFGDTNLELPSFRSNQSVVEIHMIYEDDSEINLDVPLHARYPPLGHGFSLVEFGQPDLFLCCCGLGGNSVNRSCLLMQTSEDKASSPVIWEIPCGIKEHAQVVSAVSFGFAVVAALLIVLASISYSDSTGFDKSKHS</sequence>
<dbReference type="EMBL" id="WHWC01000005">
    <property type="protein sequence ID" value="KAG8382508.1"/>
    <property type="molecule type" value="Genomic_DNA"/>
</dbReference>
<gene>
    <name evidence="11" type="ORF">BUALT_Bualt05G0084600</name>
</gene>
<comment type="subcellular location">
    <subcellularLocation>
        <location evidence="1">Endoplasmic reticulum membrane</location>
        <topology evidence="1">Single-pass membrane protein</topology>
    </subcellularLocation>
</comment>
<keyword evidence="7 10" id="KW-1133">Transmembrane helix</keyword>
<evidence type="ECO:0000313" key="12">
    <source>
        <dbReference type="Proteomes" id="UP000826271"/>
    </source>
</evidence>
<comment type="caution">
    <text evidence="11">The sequence shown here is derived from an EMBL/GenBank/DDBJ whole genome shotgun (WGS) entry which is preliminary data.</text>
</comment>
<evidence type="ECO:0000256" key="6">
    <source>
        <dbReference type="ARBA" id="ARBA00022824"/>
    </source>
</evidence>
<dbReference type="PANTHER" id="PTHR28650">
    <property type="entry name" value="PHOSPHATIDYLINOSITOL-GLYCAN BIOSYNTHESIS CLASS X PROTEIN"/>
    <property type="match status" value="1"/>
</dbReference>
<proteinExistence type="inferred from homology"/>
<name>A0AAV6XTR4_9LAMI</name>
<evidence type="ECO:0000256" key="4">
    <source>
        <dbReference type="ARBA" id="ARBA00022502"/>
    </source>
</evidence>
<dbReference type="SMART" id="SM00780">
    <property type="entry name" value="PIG-X"/>
    <property type="match status" value="1"/>
</dbReference>
<evidence type="ECO:0000256" key="5">
    <source>
        <dbReference type="ARBA" id="ARBA00022692"/>
    </source>
</evidence>
<organism evidence="11 12">
    <name type="scientific">Buddleja alternifolia</name>
    <dbReference type="NCBI Taxonomy" id="168488"/>
    <lineage>
        <taxon>Eukaryota</taxon>
        <taxon>Viridiplantae</taxon>
        <taxon>Streptophyta</taxon>
        <taxon>Embryophyta</taxon>
        <taxon>Tracheophyta</taxon>
        <taxon>Spermatophyta</taxon>
        <taxon>Magnoliopsida</taxon>
        <taxon>eudicotyledons</taxon>
        <taxon>Gunneridae</taxon>
        <taxon>Pentapetalae</taxon>
        <taxon>asterids</taxon>
        <taxon>lamiids</taxon>
        <taxon>Lamiales</taxon>
        <taxon>Scrophulariaceae</taxon>
        <taxon>Buddlejeae</taxon>
        <taxon>Buddleja</taxon>
    </lineage>
</organism>
<accession>A0AAV6XTR4</accession>
<keyword evidence="4" id="KW-0337">GPI-anchor biosynthesis</keyword>
<keyword evidence="5 10" id="KW-0812">Transmembrane</keyword>
<keyword evidence="9" id="KW-0325">Glycoprotein</keyword>
<keyword evidence="12" id="KW-1185">Reference proteome</keyword>
<feature type="transmembrane region" description="Helical" evidence="10">
    <location>
        <begin position="251"/>
        <end position="274"/>
    </location>
</feature>
<evidence type="ECO:0000256" key="3">
    <source>
        <dbReference type="ARBA" id="ARBA00010345"/>
    </source>
</evidence>
<evidence type="ECO:0000256" key="2">
    <source>
        <dbReference type="ARBA" id="ARBA00004687"/>
    </source>
</evidence>
<dbReference type="InterPro" id="IPR040039">
    <property type="entry name" value="PIGX"/>
</dbReference>
<evidence type="ECO:0000256" key="1">
    <source>
        <dbReference type="ARBA" id="ARBA00004389"/>
    </source>
</evidence>
<comment type="pathway">
    <text evidence="2">Glycolipid biosynthesis; glycosylphosphatidylinositol-anchor biosynthesis.</text>
</comment>
<dbReference type="PANTHER" id="PTHR28650:SF1">
    <property type="entry name" value="PHOSPHATIDYLINOSITOL-GLYCAN BIOSYNTHESIS CLASS X PROTEIN"/>
    <property type="match status" value="1"/>
</dbReference>
<comment type="similarity">
    <text evidence="3">Belongs to the PIGX family.</text>
</comment>
<protein>
    <recommendedName>
        <fullName evidence="13">Phosphatidylinositol-glycan biosynthesis class X protein</fullName>
    </recommendedName>
</protein>
<dbReference type="InterPro" id="IPR013233">
    <property type="entry name" value="PIG-X/PBN1"/>
</dbReference>
<evidence type="ECO:0008006" key="13">
    <source>
        <dbReference type="Google" id="ProtNLM"/>
    </source>
</evidence>
<reference evidence="11" key="1">
    <citation type="submission" date="2019-10" db="EMBL/GenBank/DDBJ databases">
        <authorList>
            <person name="Zhang R."/>
            <person name="Pan Y."/>
            <person name="Wang J."/>
            <person name="Ma R."/>
            <person name="Yu S."/>
        </authorList>
    </citation>
    <scope>NUCLEOTIDE SEQUENCE</scope>
    <source>
        <strain evidence="11">LA-IB0</strain>
        <tissue evidence="11">Leaf</tissue>
    </source>
</reference>
<dbReference type="GO" id="GO:0006506">
    <property type="term" value="P:GPI anchor biosynthetic process"/>
    <property type="evidence" value="ECO:0007669"/>
    <property type="project" value="UniProtKB-KW"/>
</dbReference>
<keyword evidence="8 10" id="KW-0472">Membrane</keyword>
<dbReference type="AlphaFoldDB" id="A0AAV6XTR4"/>
<evidence type="ECO:0000256" key="9">
    <source>
        <dbReference type="ARBA" id="ARBA00023180"/>
    </source>
</evidence>
<dbReference type="Pfam" id="PF08320">
    <property type="entry name" value="PIG-X"/>
    <property type="match status" value="1"/>
</dbReference>